<gene>
    <name evidence="2" type="ORF">A3F83_14545</name>
</gene>
<dbReference type="InterPro" id="IPR041633">
    <property type="entry name" value="Polbeta"/>
</dbReference>
<dbReference type="AlphaFoldDB" id="A0A1F5YZ48"/>
<proteinExistence type="predicted"/>
<name>A0A1F5YZ48_9BACT</name>
<evidence type="ECO:0000313" key="3">
    <source>
        <dbReference type="Proteomes" id="UP000179129"/>
    </source>
</evidence>
<dbReference type="STRING" id="1817867.A3F83_14545"/>
<dbReference type="CDD" id="cd05403">
    <property type="entry name" value="NT_KNTase_like"/>
    <property type="match status" value="1"/>
</dbReference>
<evidence type="ECO:0000259" key="1">
    <source>
        <dbReference type="Pfam" id="PF18765"/>
    </source>
</evidence>
<reference evidence="2 3" key="1">
    <citation type="journal article" date="2016" name="Nat. Commun.">
        <title>Thousands of microbial genomes shed light on interconnected biogeochemical processes in an aquifer system.</title>
        <authorList>
            <person name="Anantharaman K."/>
            <person name="Brown C.T."/>
            <person name="Hug L.A."/>
            <person name="Sharon I."/>
            <person name="Castelle C.J."/>
            <person name="Probst A.J."/>
            <person name="Thomas B.C."/>
            <person name="Singh A."/>
            <person name="Wilkins M.J."/>
            <person name="Karaoz U."/>
            <person name="Brodie E.L."/>
            <person name="Williams K.H."/>
            <person name="Hubbard S.S."/>
            <person name="Banfield J.F."/>
        </authorList>
    </citation>
    <scope>NUCLEOTIDE SEQUENCE [LARGE SCALE GENOMIC DNA]</scope>
</reference>
<dbReference type="Gene3D" id="3.30.460.10">
    <property type="entry name" value="Beta Polymerase, domain 2"/>
    <property type="match status" value="1"/>
</dbReference>
<sequence>TRKGRQVFYQANRHNPVFNELKSLLIKTSGVVDLLRRALAKYTDKIRMAFIYGSFARSNEHAQSDVDLAVIGDISFGEVVSALSEVQDILSREINPVVYSENEFRAKASFSHFARSLKDSEKIFLIGSADEFERLVK</sequence>
<feature type="domain" description="Polymerase beta nucleotidyltransferase" evidence="1">
    <location>
        <begin position="40"/>
        <end position="102"/>
    </location>
</feature>
<feature type="non-terminal residue" evidence="2">
    <location>
        <position position="1"/>
    </location>
</feature>
<dbReference type="Pfam" id="PF18765">
    <property type="entry name" value="Polbeta"/>
    <property type="match status" value="1"/>
</dbReference>
<comment type="caution">
    <text evidence="2">The sequence shown here is derived from an EMBL/GenBank/DDBJ whole genome shotgun (WGS) entry which is preliminary data.</text>
</comment>
<protein>
    <recommendedName>
        <fullName evidence="1">Polymerase beta nucleotidyltransferase domain-containing protein</fullName>
    </recommendedName>
</protein>
<organism evidence="2 3">
    <name type="scientific">Candidatus Glassbacteria bacterium RIFCSPLOWO2_12_FULL_58_11</name>
    <dbReference type="NCBI Taxonomy" id="1817867"/>
    <lineage>
        <taxon>Bacteria</taxon>
        <taxon>Candidatus Glassiibacteriota</taxon>
    </lineage>
</organism>
<dbReference type="EMBL" id="MFIX01000058">
    <property type="protein sequence ID" value="OGG05373.1"/>
    <property type="molecule type" value="Genomic_DNA"/>
</dbReference>
<accession>A0A1F5YZ48</accession>
<dbReference type="SUPFAM" id="SSF81301">
    <property type="entry name" value="Nucleotidyltransferase"/>
    <property type="match status" value="1"/>
</dbReference>
<dbReference type="Proteomes" id="UP000179129">
    <property type="component" value="Unassembled WGS sequence"/>
</dbReference>
<evidence type="ECO:0000313" key="2">
    <source>
        <dbReference type="EMBL" id="OGG05373.1"/>
    </source>
</evidence>
<dbReference type="InterPro" id="IPR043519">
    <property type="entry name" value="NT_sf"/>
</dbReference>